<dbReference type="GO" id="GO:0022857">
    <property type="term" value="F:transmembrane transporter activity"/>
    <property type="evidence" value="ECO:0007669"/>
    <property type="project" value="TreeGrafter"/>
</dbReference>
<proteinExistence type="inferred from homology"/>
<accession>A0A426TV63</accession>
<feature type="transmembrane region" description="Helical" evidence="7">
    <location>
        <begin position="357"/>
        <end position="377"/>
    </location>
</feature>
<feature type="domain" description="ABC3 transporter permease C-terminal" evidence="8">
    <location>
        <begin position="668"/>
        <end position="787"/>
    </location>
</feature>
<evidence type="ECO:0000259" key="8">
    <source>
        <dbReference type="Pfam" id="PF02687"/>
    </source>
</evidence>
<feature type="transmembrane region" description="Helical" evidence="7">
    <location>
        <begin position="661"/>
        <end position="687"/>
    </location>
</feature>
<feature type="domain" description="ABC3 transporter permease C-terminal" evidence="8">
    <location>
        <begin position="264"/>
        <end position="380"/>
    </location>
</feature>
<dbReference type="Pfam" id="PF02687">
    <property type="entry name" value="FtsX"/>
    <property type="match status" value="2"/>
</dbReference>
<feature type="transmembrane region" description="Helical" evidence="7">
    <location>
        <begin position="708"/>
        <end position="732"/>
    </location>
</feature>
<comment type="similarity">
    <text evidence="6">Belongs to the ABC-4 integral membrane protein family.</text>
</comment>
<evidence type="ECO:0000313" key="10">
    <source>
        <dbReference type="EMBL" id="RRR69295.1"/>
    </source>
</evidence>
<comment type="caution">
    <text evidence="10">The sequence shown here is derived from an EMBL/GenBank/DDBJ whole genome shotgun (WGS) entry which is preliminary data.</text>
</comment>
<dbReference type="InterPro" id="IPR003838">
    <property type="entry name" value="ABC3_permease_C"/>
</dbReference>
<evidence type="ECO:0000256" key="3">
    <source>
        <dbReference type="ARBA" id="ARBA00022692"/>
    </source>
</evidence>
<comment type="subcellular location">
    <subcellularLocation>
        <location evidence="1">Cell membrane</location>
        <topology evidence="1">Multi-pass membrane protein</topology>
    </subcellularLocation>
</comment>
<keyword evidence="5 7" id="KW-0472">Membrane</keyword>
<sequence>MLAPRWRKVIGDLVSNKTRTLLVVLSIAIGVFAIGMVSGGRAILMRDLNGDWNAVNPGSASIMTEQVDEALVQVIRRMPGIADAQATRSVSLRAQSATGEWKDLQLHVVAKPEDLRMYVPTPLSGAWPPERRSVVLERAALPWLGVAEGDTLLLELRNGKRHELVIGGTVYNLGSGFPTSMANIGYGYINDRTALMLGASPYASALDIQVAENQYDEEHIRTIVSQVEAQIERSGRTTYGAMINKPGVYPADDFVQAFTLLLTIIGSFALLLSGFLVINTVSALLTQQMRQIGVMKSLGARTIDIVQLYLVTVLAFGLLSLLIAIPLGTLGAWALAAFFAALFNFDIATVVPTPAVLSQQIAAGLIIPLLAALVPVISGTRVSVREAIGGPGLGKGRFGRSLIDRLLERIHFLSRPMLLSLRNTFRRKVRLLITLSTLTLAGLVFMAVLSERASLNATMDQVFEQIDTDVFIFMGRPYRTTMLDQVANIPDVTAVEYWNSYTGRVFDAAGRESTKTYQIHAGPAETQMFHVAMSEGRWLHPDDYGAVVLSSDYLVDYPDVQVGDTVRIKANGRELDLQVVGLSRKPFPMAALYVNLPTFSRQMDDTGQASEIRILTSLRDPAMQERVASEAEALLKSQGLEVSLARTLTMFRQQSNIGIDMVIYFLLMMAMLLAAVGGLGLMGTMSINVMERTREIGVMRAIGAGNWAIQRIVIVEGLLIGIISWIIGTILALPVSYAMHTGLEAIFQGDGAFTFVFSIPGVLLWLVIVLFLASVSSFLPAWNASRVTVRDVLAYE</sequence>
<feature type="domain" description="MacB-like periplasmic core" evidence="9">
    <location>
        <begin position="432"/>
        <end position="633"/>
    </location>
</feature>
<feature type="transmembrane region" description="Helical" evidence="7">
    <location>
        <begin position="429"/>
        <end position="449"/>
    </location>
</feature>
<organism evidence="10 11">
    <name type="scientific">Candidatus Viridilinea halotolerans</name>
    <dbReference type="NCBI Taxonomy" id="2491704"/>
    <lineage>
        <taxon>Bacteria</taxon>
        <taxon>Bacillati</taxon>
        <taxon>Chloroflexota</taxon>
        <taxon>Chloroflexia</taxon>
        <taxon>Chloroflexales</taxon>
        <taxon>Chloroflexineae</taxon>
        <taxon>Oscillochloridaceae</taxon>
        <taxon>Candidatus Viridilinea</taxon>
    </lineage>
</organism>
<protein>
    <submittedName>
        <fullName evidence="10">FtsX-like permease family protein</fullName>
    </submittedName>
</protein>
<feature type="transmembrane region" description="Helical" evidence="7">
    <location>
        <begin position="752"/>
        <end position="773"/>
    </location>
</feature>
<gene>
    <name evidence="10" type="ORF">EI684_16100</name>
</gene>
<feature type="transmembrane region" description="Helical" evidence="7">
    <location>
        <begin position="20"/>
        <end position="39"/>
    </location>
</feature>
<dbReference type="GO" id="GO:0005886">
    <property type="term" value="C:plasma membrane"/>
    <property type="evidence" value="ECO:0007669"/>
    <property type="project" value="UniProtKB-SubCell"/>
</dbReference>
<evidence type="ECO:0000256" key="6">
    <source>
        <dbReference type="ARBA" id="ARBA00038076"/>
    </source>
</evidence>
<evidence type="ECO:0000259" key="9">
    <source>
        <dbReference type="Pfam" id="PF12704"/>
    </source>
</evidence>
<dbReference type="EMBL" id="RSAS01000648">
    <property type="protein sequence ID" value="RRR69295.1"/>
    <property type="molecule type" value="Genomic_DNA"/>
</dbReference>
<evidence type="ECO:0000256" key="7">
    <source>
        <dbReference type="SAM" id="Phobius"/>
    </source>
</evidence>
<keyword evidence="3 7" id="KW-0812">Transmembrane</keyword>
<dbReference type="AlphaFoldDB" id="A0A426TV63"/>
<dbReference type="Proteomes" id="UP000280307">
    <property type="component" value="Unassembled WGS sequence"/>
</dbReference>
<evidence type="ECO:0000256" key="2">
    <source>
        <dbReference type="ARBA" id="ARBA00022475"/>
    </source>
</evidence>
<dbReference type="InterPro" id="IPR025857">
    <property type="entry name" value="MacB_PCD"/>
</dbReference>
<keyword evidence="2" id="KW-1003">Cell membrane</keyword>
<feature type="transmembrane region" description="Helical" evidence="7">
    <location>
        <begin position="305"/>
        <end position="325"/>
    </location>
</feature>
<dbReference type="Pfam" id="PF12704">
    <property type="entry name" value="MacB_PCD"/>
    <property type="match status" value="1"/>
</dbReference>
<evidence type="ECO:0000256" key="5">
    <source>
        <dbReference type="ARBA" id="ARBA00023136"/>
    </source>
</evidence>
<name>A0A426TV63_9CHLR</name>
<dbReference type="PANTHER" id="PTHR30572:SF4">
    <property type="entry name" value="ABC TRANSPORTER PERMEASE YTRF"/>
    <property type="match status" value="1"/>
</dbReference>
<dbReference type="PANTHER" id="PTHR30572">
    <property type="entry name" value="MEMBRANE COMPONENT OF TRANSPORTER-RELATED"/>
    <property type="match status" value="1"/>
</dbReference>
<dbReference type="InterPro" id="IPR050250">
    <property type="entry name" value="Macrolide_Exporter_MacB"/>
</dbReference>
<keyword evidence="4 7" id="KW-1133">Transmembrane helix</keyword>
<evidence type="ECO:0000256" key="4">
    <source>
        <dbReference type="ARBA" id="ARBA00022989"/>
    </source>
</evidence>
<evidence type="ECO:0000313" key="11">
    <source>
        <dbReference type="Proteomes" id="UP000280307"/>
    </source>
</evidence>
<feature type="transmembrane region" description="Helical" evidence="7">
    <location>
        <begin position="260"/>
        <end position="285"/>
    </location>
</feature>
<reference evidence="10 11" key="1">
    <citation type="submission" date="2018-12" db="EMBL/GenBank/DDBJ databases">
        <title>Genome Sequence of Candidatus Viridilinea halotolerans isolated from saline sulfide-rich spring.</title>
        <authorList>
            <person name="Grouzdev D.S."/>
            <person name="Burganskaya E.I."/>
            <person name="Krutkina M.S."/>
            <person name="Sukhacheva M.V."/>
            <person name="Gorlenko V.M."/>
        </authorList>
    </citation>
    <scope>NUCLEOTIDE SEQUENCE [LARGE SCALE GENOMIC DNA]</scope>
    <source>
        <strain evidence="10">Chok-6</strain>
    </source>
</reference>
<evidence type="ECO:0000256" key="1">
    <source>
        <dbReference type="ARBA" id="ARBA00004651"/>
    </source>
</evidence>